<dbReference type="Pfam" id="PF12833">
    <property type="entry name" value="HTH_18"/>
    <property type="match status" value="1"/>
</dbReference>
<feature type="domain" description="HTH araC/xylS-type" evidence="5">
    <location>
        <begin position="164"/>
        <end position="259"/>
    </location>
</feature>
<accession>A0ABS7ZXP6</accession>
<dbReference type="PANTHER" id="PTHR43280:SF2">
    <property type="entry name" value="HTH-TYPE TRANSCRIPTIONAL REGULATOR EXSA"/>
    <property type="match status" value="1"/>
</dbReference>
<name>A0ABS7ZXP6_9FLAO</name>
<protein>
    <submittedName>
        <fullName evidence="6">Helix-turn-helix transcriptional regulator</fullName>
    </submittedName>
</protein>
<dbReference type="InterPro" id="IPR018060">
    <property type="entry name" value="HTH_AraC"/>
</dbReference>
<evidence type="ECO:0000256" key="2">
    <source>
        <dbReference type="ARBA" id="ARBA00023125"/>
    </source>
</evidence>
<keyword evidence="2" id="KW-0238">DNA-binding</keyword>
<keyword evidence="4" id="KW-0812">Transmembrane</keyword>
<dbReference type="PROSITE" id="PS01124">
    <property type="entry name" value="HTH_ARAC_FAMILY_2"/>
    <property type="match status" value="1"/>
</dbReference>
<dbReference type="RefSeq" id="WP_225685983.1">
    <property type="nucleotide sequence ID" value="NZ_JAERSE020000001.1"/>
</dbReference>
<keyword evidence="7" id="KW-1185">Reference proteome</keyword>
<keyword evidence="4" id="KW-1133">Transmembrane helix</keyword>
<organism evidence="6 7">
    <name type="scientific">Chryseobacterium tagetis</name>
    <dbReference type="NCBI Taxonomy" id="2801334"/>
    <lineage>
        <taxon>Bacteria</taxon>
        <taxon>Pseudomonadati</taxon>
        <taxon>Bacteroidota</taxon>
        <taxon>Flavobacteriia</taxon>
        <taxon>Flavobacteriales</taxon>
        <taxon>Weeksellaceae</taxon>
        <taxon>Chryseobacterium group</taxon>
        <taxon>Chryseobacterium</taxon>
    </lineage>
</organism>
<evidence type="ECO:0000256" key="3">
    <source>
        <dbReference type="ARBA" id="ARBA00023163"/>
    </source>
</evidence>
<evidence type="ECO:0000313" key="6">
    <source>
        <dbReference type="EMBL" id="MCA6065988.1"/>
    </source>
</evidence>
<comment type="caution">
    <text evidence="6">The sequence shown here is derived from an EMBL/GenBank/DDBJ whole genome shotgun (WGS) entry which is preliminary data.</text>
</comment>
<dbReference type="Gene3D" id="1.10.10.60">
    <property type="entry name" value="Homeodomain-like"/>
    <property type="match status" value="2"/>
</dbReference>
<keyword evidence="1" id="KW-0805">Transcription regulation</keyword>
<keyword evidence="4" id="KW-0472">Membrane</keyword>
<keyword evidence="3" id="KW-0804">Transcription</keyword>
<dbReference type="PANTHER" id="PTHR43280">
    <property type="entry name" value="ARAC-FAMILY TRANSCRIPTIONAL REGULATOR"/>
    <property type="match status" value="1"/>
</dbReference>
<evidence type="ECO:0000259" key="5">
    <source>
        <dbReference type="PROSITE" id="PS01124"/>
    </source>
</evidence>
<gene>
    <name evidence="6" type="ORF">JI747_002290</name>
</gene>
<evidence type="ECO:0000256" key="1">
    <source>
        <dbReference type="ARBA" id="ARBA00023015"/>
    </source>
</evidence>
<feature type="transmembrane region" description="Helical" evidence="4">
    <location>
        <begin position="81"/>
        <end position="100"/>
    </location>
</feature>
<dbReference type="SMART" id="SM00342">
    <property type="entry name" value="HTH_ARAC"/>
    <property type="match status" value="1"/>
</dbReference>
<dbReference type="SUPFAM" id="SSF46689">
    <property type="entry name" value="Homeodomain-like"/>
    <property type="match status" value="1"/>
</dbReference>
<proteinExistence type="predicted"/>
<evidence type="ECO:0000256" key="4">
    <source>
        <dbReference type="SAM" id="Phobius"/>
    </source>
</evidence>
<reference evidence="6 7" key="1">
    <citation type="submission" date="2021-09" db="EMBL/GenBank/DDBJ databases">
        <title>Genome sequencing and assembly of Chryseobacterium sp. RG1.</title>
        <authorList>
            <person name="Chhetri G."/>
        </authorList>
    </citation>
    <scope>NUCLEOTIDE SEQUENCE [LARGE SCALE GENOMIC DNA]</scope>
    <source>
        <strain evidence="6 7">RG1</strain>
    </source>
</reference>
<sequence length="273" mass="31764">MYQNLLFHVRNYFPFKANINSHVLLRSVCIFTFLSFFNDFHVNAQNISFAQSITDHEKKTITAPLTHLITGNINGNKTNKLIMFCSIIGLSVITFLTYQIKTHQNIFAKYVRNLLQKNKNENNVLLKTVLETEINKTPVKSLHAISTETYNTILKKLSKFERSEKYLRKDINLTWLSNHLNTNTKYLSEVIKTHTEKNFSSYINGLRIRYIIKKLDEIPVYRDYKISYLAEECGYASSQVFAIAFKKETGVTPSYFIEQLKNDTTQNPDKFSA</sequence>
<evidence type="ECO:0000313" key="7">
    <source>
        <dbReference type="Proteomes" id="UP000618240"/>
    </source>
</evidence>
<dbReference type="InterPro" id="IPR009057">
    <property type="entry name" value="Homeodomain-like_sf"/>
</dbReference>
<dbReference type="EMBL" id="JAERSE020000001">
    <property type="protein sequence ID" value="MCA6065988.1"/>
    <property type="molecule type" value="Genomic_DNA"/>
</dbReference>
<dbReference type="Proteomes" id="UP000618240">
    <property type="component" value="Unassembled WGS sequence"/>
</dbReference>